<accession>A0A1H9YII1</accession>
<evidence type="ECO:0000259" key="1">
    <source>
        <dbReference type="Pfam" id="PF01927"/>
    </source>
</evidence>
<gene>
    <name evidence="2" type="ORF">SAMN04487962_101163</name>
</gene>
<dbReference type="PANTHER" id="PTHR39081">
    <property type="entry name" value="MUT7-C DOMAIN-CONTAINING PROTEIN"/>
    <property type="match status" value="1"/>
</dbReference>
<proteinExistence type="predicted"/>
<keyword evidence="3" id="KW-1185">Reference proteome</keyword>
<evidence type="ECO:0000313" key="2">
    <source>
        <dbReference type="EMBL" id="SES68307.1"/>
    </source>
</evidence>
<dbReference type="EMBL" id="FOHZ01000001">
    <property type="protein sequence ID" value="SES68307.1"/>
    <property type="molecule type" value="Genomic_DNA"/>
</dbReference>
<feature type="domain" description="Mut7-C RNAse" evidence="1">
    <location>
        <begin position="8"/>
        <end position="151"/>
    </location>
</feature>
<name>A0A1H9YII1_9GAMM</name>
<dbReference type="PANTHER" id="PTHR39081:SF1">
    <property type="entry name" value="MUT7-C RNASE DOMAIN-CONTAINING PROTEIN"/>
    <property type="match status" value="1"/>
</dbReference>
<sequence length="158" mass="17999">MSHPEAEKRFAADAMLGRLARWLRVLGFDTVHIPDVDDHDLVALADREGRILLTRDRHLVTYLRPRNSLLLQSLSPHEQLLEVAEACGIGMAEDLFTRCMVCNTELRQATEQEVATLVPDKARARPGPFLRCPGCGRVYWPGSHTRRMRRVLETLFPD</sequence>
<reference evidence="3" key="1">
    <citation type="submission" date="2016-10" db="EMBL/GenBank/DDBJ databases">
        <authorList>
            <person name="Varghese N."/>
            <person name="Submissions S."/>
        </authorList>
    </citation>
    <scope>NUCLEOTIDE SEQUENCE [LARGE SCALE GENOMIC DNA]</scope>
    <source>
        <strain evidence="3">CGMCC 1.6489</strain>
    </source>
</reference>
<dbReference type="STRING" id="430453.SAMN04487962_101163"/>
<dbReference type="InterPro" id="IPR002782">
    <property type="entry name" value="Mut7-C_RNAse_dom"/>
</dbReference>
<protein>
    <recommendedName>
        <fullName evidence="1">Mut7-C RNAse domain-containing protein</fullName>
    </recommendedName>
</protein>
<dbReference type="AlphaFoldDB" id="A0A1H9YII1"/>
<dbReference type="RefSeq" id="WP_091848332.1">
    <property type="nucleotide sequence ID" value="NZ_FOHZ01000001.1"/>
</dbReference>
<organism evidence="2 3">
    <name type="scientific">Marinobacter segnicrescens</name>
    <dbReference type="NCBI Taxonomy" id="430453"/>
    <lineage>
        <taxon>Bacteria</taxon>
        <taxon>Pseudomonadati</taxon>
        <taxon>Pseudomonadota</taxon>
        <taxon>Gammaproteobacteria</taxon>
        <taxon>Pseudomonadales</taxon>
        <taxon>Marinobacteraceae</taxon>
        <taxon>Marinobacter</taxon>
    </lineage>
</organism>
<evidence type="ECO:0000313" key="3">
    <source>
        <dbReference type="Proteomes" id="UP000198762"/>
    </source>
</evidence>
<dbReference type="OrthoDB" id="9797655at2"/>
<dbReference type="Proteomes" id="UP000198762">
    <property type="component" value="Unassembled WGS sequence"/>
</dbReference>
<dbReference type="Pfam" id="PF01927">
    <property type="entry name" value="Mut7-C"/>
    <property type="match status" value="1"/>
</dbReference>